<comment type="caution">
    <text evidence="1">The sequence shown here is derived from an EMBL/GenBank/DDBJ whole genome shotgun (WGS) entry which is preliminary data.</text>
</comment>
<protein>
    <submittedName>
        <fullName evidence="1">Uncharacterized protein</fullName>
    </submittedName>
</protein>
<sequence length="73" mass="7809">MSSSSWELKEALAPSVLARIFSTCPLSEPRNTTVWFLLGPADVSTAIWGTDSSISGYDLMKVSVSSGKVVDDL</sequence>
<keyword evidence="2" id="KW-1185">Reference proteome</keyword>
<dbReference type="EMBL" id="JAAKFY010000021">
    <property type="protein sequence ID" value="KAF3839138.1"/>
    <property type="molecule type" value="Genomic_DNA"/>
</dbReference>
<dbReference type="OrthoDB" id="8981352at2759"/>
<name>A0A7J5XSR1_DISMA</name>
<dbReference type="AlphaFoldDB" id="A0A7J5XSR1"/>
<evidence type="ECO:0000313" key="2">
    <source>
        <dbReference type="Proteomes" id="UP000518266"/>
    </source>
</evidence>
<proteinExistence type="predicted"/>
<organism evidence="1 2">
    <name type="scientific">Dissostichus mawsoni</name>
    <name type="common">Antarctic cod</name>
    <dbReference type="NCBI Taxonomy" id="36200"/>
    <lineage>
        <taxon>Eukaryota</taxon>
        <taxon>Metazoa</taxon>
        <taxon>Chordata</taxon>
        <taxon>Craniata</taxon>
        <taxon>Vertebrata</taxon>
        <taxon>Euteleostomi</taxon>
        <taxon>Actinopterygii</taxon>
        <taxon>Neopterygii</taxon>
        <taxon>Teleostei</taxon>
        <taxon>Neoteleostei</taxon>
        <taxon>Acanthomorphata</taxon>
        <taxon>Eupercaria</taxon>
        <taxon>Perciformes</taxon>
        <taxon>Notothenioidei</taxon>
        <taxon>Nototheniidae</taxon>
        <taxon>Dissostichus</taxon>
    </lineage>
</organism>
<gene>
    <name evidence="1" type="ORF">F7725_017855</name>
</gene>
<dbReference type="Proteomes" id="UP000518266">
    <property type="component" value="Unassembled WGS sequence"/>
</dbReference>
<accession>A0A7J5XSR1</accession>
<evidence type="ECO:0000313" key="1">
    <source>
        <dbReference type="EMBL" id="KAF3839138.1"/>
    </source>
</evidence>
<reference evidence="1 2" key="1">
    <citation type="submission" date="2020-03" db="EMBL/GenBank/DDBJ databases">
        <title>Dissostichus mawsoni Genome sequencing and assembly.</title>
        <authorList>
            <person name="Park H."/>
        </authorList>
    </citation>
    <scope>NUCLEOTIDE SEQUENCE [LARGE SCALE GENOMIC DNA]</scope>
    <source>
        <strain evidence="1">DM0001</strain>
        <tissue evidence="1">Muscle</tissue>
    </source>
</reference>